<evidence type="ECO:0000256" key="6">
    <source>
        <dbReference type="ARBA" id="ARBA00022679"/>
    </source>
</evidence>
<evidence type="ECO:0000256" key="3">
    <source>
        <dbReference type="ARBA" id="ARBA00004991"/>
    </source>
</evidence>
<comment type="cofactor">
    <cofactor evidence="1">
        <name>pyridoxal 5'-phosphate</name>
        <dbReference type="ChEBI" id="CHEBI:597326"/>
    </cofactor>
</comment>
<protein>
    <recommendedName>
        <fullName evidence="5">serine C-palmitoyltransferase</fullName>
        <ecNumber evidence="5">2.3.1.50</ecNumber>
    </recommendedName>
</protein>
<dbReference type="InterPro" id="IPR015421">
    <property type="entry name" value="PyrdxlP-dep_Trfase_major"/>
</dbReference>
<accession>A0AAV5QQI5</accession>
<evidence type="ECO:0000256" key="11">
    <source>
        <dbReference type="SAM" id="MobiDB-lite"/>
    </source>
</evidence>
<evidence type="ECO:0000256" key="5">
    <source>
        <dbReference type="ARBA" id="ARBA00013220"/>
    </source>
</evidence>
<dbReference type="EMBL" id="BTFZ01000011">
    <property type="protein sequence ID" value="GMM36674.1"/>
    <property type="molecule type" value="Genomic_DNA"/>
</dbReference>
<dbReference type="GO" id="GO:0005783">
    <property type="term" value="C:endoplasmic reticulum"/>
    <property type="evidence" value="ECO:0007669"/>
    <property type="project" value="TreeGrafter"/>
</dbReference>
<dbReference type="AlphaFoldDB" id="A0AAV5QQI5"/>
<dbReference type="InterPro" id="IPR015424">
    <property type="entry name" value="PyrdxlP-dep_Trfase"/>
</dbReference>
<dbReference type="Proteomes" id="UP001360560">
    <property type="component" value="Unassembled WGS sequence"/>
</dbReference>
<evidence type="ECO:0000256" key="10">
    <source>
        <dbReference type="ARBA" id="ARBA00023315"/>
    </source>
</evidence>
<dbReference type="GO" id="GO:0046513">
    <property type="term" value="P:ceramide biosynthetic process"/>
    <property type="evidence" value="ECO:0007669"/>
    <property type="project" value="TreeGrafter"/>
</dbReference>
<dbReference type="Gene3D" id="3.90.1150.10">
    <property type="entry name" value="Aspartate Aminotransferase, domain 1"/>
    <property type="match status" value="1"/>
</dbReference>
<keyword evidence="7" id="KW-0663">Pyridoxal phosphate</keyword>
<comment type="similarity">
    <text evidence="4">Belongs to the class-II pyridoxal-phosphate-dependent aminotransferase family.</text>
</comment>
<dbReference type="PANTHER" id="PTHR13693">
    <property type="entry name" value="CLASS II AMINOTRANSFERASE/8-AMINO-7-OXONONANOATE SYNTHASE"/>
    <property type="match status" value="1"/>
</dbReference>
<dbReference type="GO" id="GO:0046512">
    <property type="term" value="P:sphingosine biosynthetic process"/>
    <property type="evidence" value="ECO:0007669"/>
    <property type="project" value="TreeGrafter"/>
</dbReference>
<evidence type="ECO:0000313" key="13">
    <source>
        <dbReference type="EMBL" id="GMM36674.1"/>
    </source>
</evidence>
<dbReference type="SUPFAM" id="SSF53383">
    <property type="entry name" value="PLP-dependent transferases"/>
    <property type="match status" value="1"/>
</dbReference>
<dbReference type="GeneID" id="90074649"/>
<dbReference type="Pfam" id="PF00155">
    <property type="entry name" value="Aminotran_1_2"/>
    <property type="match status" value="1"/>
</dbReference>
<evidence type="ECO:0000259" key="12">
    <source>
        <dbReference type="Pfam" id="PF00155"/>
    </source>
</evidence>
<name>A0AAV5QQI5_9ASCO</name>
<feature type="domain" description="Aminotransferase class I/classII large" evidence="12">
    <location>
        <begin position="164"/>
        <end position="422"/>
    </location>
</feature>
<dbReference type="InterPro" id="IPR004839">
    <property type="entry name" value="Aminotransferase_I/II_large"/>
</dbReference>
<evidence type="ECO:0000256" key="8">
    <source>
        <dbReference type="ARBA" id="ARBA00022919"/>
    </source>
</evidence>
<dbReference type="PANTHER" id="PTHR13693:SF2">
    <property type="entry name" value="SERINE PALMITOYLTRANSFERASE 1"/>
    <property type="match status" value="1"/>
</dbReference>
<comment type="caution">
    <text evidence="13">The sequence shown here is derived from an EMBL/GenBank/DDBJ whole genome shotgun (WGS) entry which is preliminary data.</text>
</comment>
<evidence type="ECO:0000256" key="9">
    <source>
        <dbReference type="ARBA" id="ARBA00023098"/>
    </source>
</evidence>
<sequence>MDTSNVSYASSIAAAVVDPERELSARITSLIDRIKTLPGGAILIRYIQSSYQDDPIRTVIEIFLMLFAVRYFFSKKTSPDSKEAVPLSEKEIDELCKQWKPRPLAEPVTEAELYKLKKIPVLAGAVDKKITISGENYLDYNRQFAPEKRYDVEGIECPEPPLEDVLNLASLDFLNLSHDPRLLEIAANIIKNHGVGACGPPGFFGNQDVHIRLEQRLAEWYGVDSAIVYGQDYCTPISILPTFLKRGDIAIVDAGCSLAIQKGLLLSRCQVVYFEHRNYEHLANTLEELQEELQDIKPLNRRVIVSEGLFANTGDFADVPKLVEIKKKYKFRLFLDESLSVGSIGPHGRGVADYYGVPASDIDILTGSLANSLASSGGFCVGEKPMIFYQRIASAAYCFSASLAPYSVRVANEVIDMLEQNEGKKDSPLGLLNKNSALLHGKFSKNRKISKYLDVVSESGSPVVILEFNKAIKNKLGFYQYYYNENNKTAQAHEKGMRSFEQSGTAAAAKPSSKKVSESKKSFERVDYYSDEAVAKMKSEASQKAIAESKKKSQADIHNLEEFLISKIVNKLMLEDKMLIGTSQRLLKMEVFRVRPVFKICLSSDLSTKEIDSVVEKLANQVAGVVDNIKCLEDVEKLNSVKPL</sequence>
<dbReference type="GO" id="GO:0016020">
    <property type="term" value="C:membrane"/>
    <property type="evidence" value="ECO:0007669"/>
    <property type="project" value="GOC"/>
</dbReference>
<dbReference type="Gene3D" id="3.40.640.10">
    <property type="entry name" value="Type I PLP-dependent aspartate aminotransferase-like (Major domain)"/>
    <property type="match status" value="1"/>
</dbReference>
<feature type="region of interest" description="Disordered" evidence="11">
    <location>
        <begin position="493"/>
        <end position="518"/>
    </location>
</feature>
<keyword evidence="9" id="KW-0443">Lipid metabolism</keyword>
<dbReference type="RefSeq" id="XP_064853670.1">
    <property type="nucleotide sequence ID" value="XM_064997598.1"/>
</dbReference>
<evidence type="ECO:0000256" key="7">
    <source>
        <dbReference type="ARBA" id="ARBA00022898"/>
    </source>
</evidence>
<dbReference type="InterPro" id="IPR050087">
    <property type="entry name" value="AON_synthase_class-II"/>
</dbReference>
<comment type="pathway">
    <text evidence="3">Sphingolipid metabolism.</text>
</comment>
<keyword evidence="14" id="KW-1185">Reference proteome</keyword>
<dbReference type="GO" id="GO:0030170">
    <property type="term" value="F:pyridoxal phosphate binding"/>
    <property type="evidence" value="ECO:0007669"/>
    <property type="project" value="InterPro"/>
</dbReference>
<organism evidence="13 14">
    <name type="scientific">Saccharomycopsis crataegensis</name>
    <dbReference type="NCBI Taxonomy" id="43959"/>
    <lineage>
        <taxon>Eukaryota</taxon>
        <taxon>Fungi</taxon>
        <taxon>Dikarya</taxon>
        <taxon>Ascomycota</taxon>
        <taxon>Saccharomycotina</taxon>
        <taxon>Saccharomycetes</taxon>
        <taxon>Saccharomycopsidaceae</taxon>
        <taxon>Saccharomycopsis</taxon>
    </lineage>
</organism>
<proteinExistence type="inferred from homology"/>
<keyword evidence="8" id="KW-0746">Sphingolipid metabolism</keyword>
<evidence type="ECO:0000256" key="2">
    <source>
        <dbReference type="ARBA" id="ARBA00004760"/>
    </source>
</evidence>
<evidence type="ECO:0000256" key="1">
    <source>
        <dbReference type="ARBA" id="ARBA00001933"/>
    </source>
</evidence>
<keyword evidence="10" id="KW-0012">Acyltransferase</keyword>
<keyword evidence="6" id="KW-0808">Transferase</keyword>
<evidence type="ECO:0000256" key="4">
    <source>
        <dbReference type="ARBA" id="ARBA00008392"/>
    </source>
</evidence>
<dbReference type="GO" id="GO:0004758">
    <property type="term" value="F:serine C-palmitoyltransferase activity"/>
    <property type="evidence" value="ECO:0007669"/>
    <property type="project" value="TreeGrafter"/>
</dbReference>
<dbReference type="EC" id="2.3.1.50" evidence="5"/>
<gene>
    <name evidence="13" type="ORF">DASC09_039990</name>
</gene>
<reference evidence="13 14" key="1">
    <citation type="journal article" date="2023" name="Elife">
        <title>Identification of key yeast species and microbe-microbe interactions impacting larval growth of Drosophila in the wild.</title>
        <authorList>
            <person name="Mure A."/>
            <person name="Sugiura Y."/>
            <person name="Maeda R."/>
            <person name="Honda K."/>
            <person name="Sakurai N."/>
            <person name="Takahashi Y."/>
            <person name="Watada M."/>
            <person name="Katoh T."/>
            <person name="Gotoh A."/>
            <person name="Gotoh Y."/>
            <person name="Taniguchi I."/>
            <person name="Nakamura K."/>
            <person name="Hayashi T."/>
            <person name="Katayama T."/>
            <person name="Uemura T."/>
            <person name="Hattori Y."/>
        </authorList>
    </citation>
    <scope>NUCLEOTIDE SEQUENCE [LARGE SCALE GENOMIC DNA]</scope>
    <source>
        <strain evidence="13 14">SC-9</strain>
    </source>
</reference>
<evidence type="ECO:0000313" key="14">
    <source>
        <dbReference type="Proteomes" id="UP001360560"/>
    </source>
</evidence>
<comment type="pathway">
    <text evidence="2">Lipid metabolism; sphingolipid metabolism.</text>
</comment>
<dbReference type="InterPro" id="IPR015422">
    <property type="entry name" value="PyrdxlP-dep_Trfase_small"/>
</dbReference>